<protein>
    <submittedName>
        <fullName evidence="1">Uncharacterized protein</fullName>
    </submittedName>
</protein>
<dbReference type="AlphaFoldDB" id="A0A5B7H4K7"/>
<dbReference type="EMBL" id="VSRR010025685">
    <property type="protein sequence ID" value="MPC67040.1"/>
    <property type="molecule type" value="Genomic_DNA"/>
</dbReference>
<evidence type="ECO:0000313" key="1">
    <source>
        <dbReference type="EMBL" id="MPC67040.1"/>
    </source>
</evidence>
<comment type="caution">
    <text evidence="1">The sequence shown here is derived from an EMBL/GenBank/DDBJ whole genome shotgun (WGS) entry which is preliminary data.</text>
</comment>
<evidence type="ECO:0000313" key="2">
    <source>
        <dbReference type="Proteomes" id="UP000324222"/>
    </source>
</evidence>
<accession>A0A5B7H4K7</accession>
<organism evidence="1 2">
    <name type="scientific">Portunus trituberculatus</name>
    <name type="common">Swimming crab</name>
    <name type="synonym">Neptunus trituberculatus</name>
    <dbReference type="NCBI Taxonomy" id="210409"/>
    <lineage>
        <taxon>Eukaryota</taxon>
        <taxon>Metazoa</taxon>
        <taxon>Ecdysozoa</taxon>
        <taxon>Arthropoda</taxon>
        <taxon>Crustacea</taxon>
        <taxon>Multicrustacea</taxon>
        <taxon>Malacostraca</taxon>
        <taxon>Eumalacostraca</taxon>
        <taxon>Eucarida</taxon>
        <taxon>Decapoda</taxon>
        <taxon>Pleocyemata</taxon>
        <taxon>Brachyura</taxon>
        <taxon>Eubrachyura</taxon>
        <taxon>Portunoidea</taxon>
        <taxon>Portunidae</taxon>
        <taxon>Portuninae</taxon>
        <taxon>Portunus</taxon>
    </lineage>
</organism>
<sequence length="87" mass="9588">MDVFCISKVLYYTASLSISSDVKSYRSHILLACRGKADKGGLVYRGHYCGLCSWSLAWLGVRQVMCCVCPQRVAVILSHSWLGGLLS</sequence>
<name>A0A5B7H4K7_PORTR</name>
<gene>
    <name evidence="1" type="ORF">E2C01_061200</name>
</gene>
<proteinExistence type="predicted"/>
<keyword evidence="2" id="KW-1185">Reference proteome</keyword>
<reference evidence="1 2" key="1">
    <citation type="submission" date="2019-05" db="EMBL/GenBank/DDBJ databases">
        <title>Another draft genome of Portunus trituberculatus and its Hox gene families provides insights of decapod evolution.</title>
        <authorList>
            <person name="Jeong J.-H."/>
            <person name="Song I."/>
            <person name="Kim S."/>
            <person name="Choi T."/>
            <person name="Kim D."/>
            <person name="Ryu S."/>
            <person name="Kim W."/>
        </authorList>
    </citation>
    <scope>NUCLEOTIDE SEQUENCE [LARGE SCALE GENOMIC DNA]</scope>
    <source>
        <tissue evidence="1">Muscle</tissue>
    </source>
</reference>
<dbReference type="Proteomes" id="UP000324222">
    <property type="component" value="Unassembled WGS sequence"/>
</dbReference>